<evidence type="ECO:0000256" key="1">
    <source>
        <dbReference type="SAM" id="Phobius"/>
    </source>
</evidence>
<name>W0RNN4_9BACT</name>
<proteinExistence type="predicted"/>
<reference evidence="2 3" key="1">
    <citation type="journal article" date="2014" name="Genome Announc.">
        <title>Genome Sequence and Methylome of Soil Bacterium Gemmatirosa kalamazoonensis KBS708T, a Member of the Rarely Cultivated Gemmatimonadetes Phylum.</title>
        <authorList>
            <person name="Debruyn J.M."/>
            <person name="Radosevich M."/>
            <person name="Wommack K.E."/>
            <person name="Polson S.W."/>
            <person name="Hauser L.J."/>
            <person name="Fawaz M.N."/>
            <person name="Korlach J."/>
            <person name="Tsai Y.C."/>
        </authorList>
    </citation>
    <scope>NUCLEOTIDE SEQUENCE [LARGE SCALE GENOMIC DNA]</scope>
    <source>
        <strain evidence="2 3">KBS708</strain>
    </source>
</reference>
<evidence type="ECO:0000313" key="3">
    <source>
        <dbReference type="Proteomes" id="UP000019151"/>
    </source>
</evidence>
<accession>W0RNN4</accession>
<dbReference type="KEGG" id="gba:J421_4413"/>
<dbReference type="EMBL" id="CP007128">
    <property type="protein sequence ID" value="AHG91950.1"/>
    <property type="molecule type" value="Genomic_DNA"/>
</dbReference>
<organism evidence="2 3">
    <name type="scientific">Gemmatirosa kalamazoonensis</name>
    <dbReference type="NCBI Taxonomy" id="861299"/>
    <lineage>
        <taxon>Bacteria</taxon>
        <taxon>Pseudomonadati</taxon>
        <taxon>Gemmatimonadota</taxon>
        <taxon>Gemmatimonadia</taxon>
        <taxon>Gemmatimonadales</taxon>
        <taxon>Gemmatimonadaceae</taxon>
        <taxon>Gemmatirosa</taxon>
    </lineage>
</organism>
<keyword evidence="1" id="KW-0472">Membrane</keyword>
<dbReference type="Proteomes" id="UP000019151">
    <property type="component" value="Chromosome"/>
</dbReference>
<dbReference type="InParanoid" id="W0RNN4"/>
<dbReference type="STRING" id="861299.J421_4413"/>
<protein>
    <submittedName>
        <fullName evidence="2">Uncharacterized protein</fullName>
    </submittedName>
</protein>
<dbReference type="AlphaFoldDB" id="W0RNN4"/>
<evidence type="ECO:0000313" key="2">
    <source>
        <dbReference type="EMBL" id="AHG91950.1"/>
    </source>
</evidence>
<keyword evidence="1" id="KW-0812">Transmembrane</keyword>
<feature type="transmembrane region" description="Helical" evidence="1">
    <location>
        <begin position="29"/>
        <end position="48"/>
    </location>
</feature>
<sequence>MMGAVIAVHVVAIVVYRLGHVASRPENVGRIFGGVWTAITLVVVFVGLHRVRTARLASRAARRR</sequence>
<keyword evidence="3" id="KW-1185">Reference proteome</keyword>
<dbReference type="HOGENOM" id="CLU_2861354_0_0_0"/>
<keyword evidence="1" id="KW-1133">Transmembrane helix</keyword>
<gene>
    <name evidence="2" type="ORF">J421_4413</name>
</gene>